<dbReference type="EMBL" id="JAATJJ010000001">
    <property type="protein sequence ID" value="NJB71304.1"/>
    <property type="molecule type" value="Genomic_DNA"/>
</dbReference>
<dbReference type="InterPro" id="IPR047690">
    <property type="entry name" value="IPExxxVDY_fam"/>
</dbReference>
<dbReference type="Proteomes" id="UP000590442">
    <property type="component" value="Unassembled WGS sequence"/>
</dbReference>
<proteinExistence type="predicted"/>
<comment type="caution">
    <text evidence="1">The sequence shown here is derived from an EMBL/GenBank/DDBJ whole genome shotgun (WGS) entry which is preliminary data.</text>
</comment>
<evidence type="ECO:0008006" key="3">
    <source>
        <dbReference type="Google" id="ProtNLM"/>
    </source>
</evidence>
<dbReference type="AlphaFoldDB" id="A0A846R1P5"/>
<reference evidence="1 2" key="1">
    <citation type="submission" date="2020-03" db="EMBL/GenBank/DDBJ databases">
        <title>Genomic Encyclopedia of Type Strains, Phase IV (KMG-IV): sequencing the most valuable type-strain genomes for metagenomic binning, comparative biology and taxonomic classification.</title>
        <authorList>
            <person name="Goeker M."/>
        </authorList>
    </citation>
    <scope>NUCLEOTIDE SEQUENCE [LARGE SCALE GENOMIC DNA]</scope>
    <source>
        <strain evidence="1 2">DSM 29762</strain>
    </source>
</reference>
<protein>
    <recommendedName>
        <fullName evidence="3">IPExxxVDY family protein</fullName>
    </recommendedName>
</protein>
<gene>
    <name evidence="1" type="ORF">GGR42_001766</name>
</gene>
<sequence>MATVHKISGDFYEDSFALIALHSSMEDHALAYAINLTLNSNFKRTKEDLDVSQSISFPIFEWKDIVNDRDYTLIANSSIKEEKKEQDGLFQFETSFTKYHLIPEYKEVDYLLKIEQDENVVEENIIESILSIPRIVTAYVLDTEQLKSKKNLIF</sequence>
<dbReference type="RefSeq" id="WP_167962943.1">
    <property type="nucleotide sequence ID" value="NZ_JAATJJ010000001.1"/>
</dbReference>
<evidence type="ECO:0000313" key="2">
    <source>
        <dbReference type="Proteomes" id="UP000590442"/>
    </source>
</evidence>
<keyword evidence="2" id="KW-1185">Reference proteome</keyword>
<name>A0A846R1P5_9FLAO</name>
<dbReference type="NCBIfam" id="NF033205">
    <property type="entry name" value="IPExxxVDY"/>
    <property type="match status" value="1"/>
</dbReference>
<organism evidence="1 2">
    <name type="scientific">Saonia flava</name>
    <dbReference type="NCBI Taxonomy" id="523696"/>
    <lineage>
        <taxon>Bacteria</taxon>
        <taxon>Pseudomonadati</taxon>
        <taxon>Bacteroidota</taxon>
        <taxon>Flavobacteriia</taxon>
        <taxon>Flavobacteriales</taxon>
        <taxon>Flavobacteriaceae</taxon>
        <taxon>Saonia</taxon>
    </lineage>
</organism>
<accession>A0A846R1P5</accession>
<evidence type="ECO:0000313" key="1">
    <source>
        <dbReference type="EMBL" id="NJB71304.1"/>
    </source>
</evidence>